<organism evidence="4 5">
    <name type="scientific">Phaseolus coccineus</name>
    <name type="common">Scarlet runner bean</name>
    <name type="synonym">Phaseolus multiflorus</name>
    <dbReference type="NCBI Taxonomy" id="3886"/>
    <lineage>
        <taxon>Eukaryota</taxon>
        <taxon>Viridiplantae</taxon>
        <taxon>Streptophyta</taxon>
        <taxon>Embryophyta</taxon>
        <taxon>Tracheophyta</taxon>
        <taxon>Spermatophyta</taxon>
        <taxon>Magnoliopsida</taxon>
        <taxon>eudicotyledons</taxon>
        <taxon>Gunneridae</taxon>
        <taxon>Pentapetalae</taxon>
        <taxon>rosids</taxon>
        <taxon>fabids</taxon>
        <taxon>Fabales</taxon>
        <taxon>Fabaceae</taxon>
        <taxon>Papilionoideae</taxon>
        <taxon>50 kb inversion clade</taxon>
        <taxon>NPAAA clade</taxon>
        <taxon>indigoferoid/millettioid clade</taxon>
        <taxon>Phaseoleae</taxon>
        <taxon>Phaseolus</taxon>
    </lineage>
</organism>
<comment type="caution">
    <text evidence="4">The sequence shown here is derived from an EMBL/GenBank/DDBJ whole genome shotgun (WGS) entry which is preliminary data.</text>
</comment>
<protein>
    <recommendedName>
        <fullName evidence="3">RRM domain-containing protein</fullName>
    </recommendedName>
</protein>
<feature type="domain" description="RRM" evidence="3">
    <location>
        <begin position="56"/>
        <end position="134"/>
    </location>
</feature>
<feature type="region of interest" description="Disordered" evidence="2">
    <location>
        <begin position="157"/>
        <end position="281"/>
    </location>
</feature>
<dbReference type="InterPro" id="IPR035979">
    <property type="entry name" value="RBD_domain_sf"/>
</dbReference>
<accession>A0AAN9MN15</accession>
<dbReference type="Gene3D" id="3.30.70.330">
    <property type="match status" value="1"/>
</dbReference>
<dbReference type="GO" id="GO:0003723">
    <property type="term" value="F:RNA binding"/>
    <property type="evidence" value="ECO:0007669"/>
    <property type="project" value="UniProtKB-UniRule"/>
</dbReference>
<evidence type="ECO:0000313" key="4">
    <source>
        <dbReference type="EMBL" id="KAK7357715.1"/>
    </source>
</evidence>
<feature type="compositionally biased region" description="Basic residues" evidence="2">
    <location>
        <begin position="266"/>
        <end position="281"/>
    </location>
</feature>
<evidence type="ECO:0000256" key="1">
    <source>
        <dbReference type="PROSITE-ProRule" id="PRU00176"/>
    </source>
</evidence>
<feature type="compositionally biased region" description="Basic and acidic residues" evidence="2">
    <location>
        <begin position="175"/>
        <end position="265"/>
    </location>
</feature>
<dbReference type="AlphaFoldDB" id="A0AAN9MN15"/>
<feature type="compositionally biased region" description="Basic residues" evidence="2">
    <location>
        <begin position="161"/>
        <end position="174"/>
    </location>
</feature>
<sequence length="281" mass="33957">MIPHFTAFTGLVRGLDADDQDHVPGDVIVPGVALQKRTSYLMNLSEDSIEARNSGNNLFVRGLPDWVREGDLRRLFSIQGKVIDCELVRDRWTNASRGYAFVSMNTTDDATRCITCFDHAFHFDRVIVVERAKRNRGWTPTPGRYCDIRHDRGNLEELRGRRSRSHSPRRRRDRYRYSRDRSRSETPIRREDRYRSSRDRYRYSRDRPRSETPIRREDRYRSSRDRYRSSRDRYRSSRDRSRYSRDRSRSETPIGREDRYRYSRERRGRSPSPRRHRSRRD</sequence>
<keyword evidence="1" id="KW-0694">RNA-binding</keyword>
<dbReference type="SMART" id="SM00360">
    <property type="entry name" value="RRM"/>
    <property type="match status" value="1"/>
</dbReference>
<name>A0AAN9MN15_PHACN</name>
<dbReference type="PROSITE" id="PS50102">
    <property type="entry name" value="RRM"/>
    <property type="match status" value="1"/>
</dbReference>
<dbReference type="InterPro" id="IPR000504">
    <property type="entry name" value="RRM_dom"/>
</dbReference>
<evidence type="ECO:0000256" key="2">
    <source>
        <dbReference type="SAM" id="MobiDB-lite"/>
    </source>
</evidence>
<dbReference type="Pfam" id="PF00076">
    <property type="entry name" value="RRM_1"/>
    <property type="match status" value="1"/>
</dbReference>
<proteinExistence type="predicted"/>
<dbReference type="SUPFAM" id="SSF54928">
    <property type="entry name" value="RNA-binding domain, RBD"/>
    <property type="match status" value="1"/>
</dbReference>
<gene>
    <name evidence="4" type="ORF">VNO80_17010</name>
</gene>
<evidence type="ECO:0000313" key="5">
    <source>
        <dbReference type="Proteomes" id="UP001374584"/>
    </source>
</evidence>
<dbReference type="InterPro" id="IPR050441">
    <property type="entry name" value="RBM"/>
</dbReference>
<dbReference type="PANTHER" id="PTHR48034">
    <property type="entry name" value="TRANSFORMER-2 SEX-DETERMINING PROTEIN-RELATED"/>
    <property type="match status" value="1"/>
</dbReference>
<dbReference type="InterPro" id="IPR012677">
    <property type="entry name" value="Nucleotide-bd_a/b_plait_sf"/>
</dbReference>
<dbReference type="CDD" id="cd00590">
    <property type="entry name" value="RRM_SF"/>
    <property type="match status" value="1"/>
</dbReference>
<keyword evidence="5" id="KW-1185">Reference proteome</keyword>
<evidence type="ECO:0000259" key="3">
    <source>
        <dbReference type="PROSITE" id="PS50102"/>
    </source>
</evidence>
<reference evidence="4 5" key="1">
    <citation type="submission" date="2024-01" db="EMBL/GenBank/DDBJ databases">
        <title>The genomes of 5 underutilized Papilionoideae crops provide insights into root nodulation and disease resistanc.</title>
        <authorList>
            <person name="Jiang F."/>
        </authorList>
    </citation>
    <scope>NUCLEOTIDE SEQUENCE [LARGE SCALE GENOMIC DNA]</scope>
    <source>
        <strain evidence="4">JINMINGXINNONG_FW02</strain>
        <tissue evidence="4">Leaves</tissue>
    </source>
</reference>
<dbReference type="Proteomes" id="UP001374584">
    <property type="component" value="Unassembled WGS sequence"/>
</dbReference>
<dbReference type="EMBL" id="JAYMYR010000006">
    <property type="protein sequence ID" value="KAK7357715.1"/>
    <property type="molecule type" value="Genomic_DNA"/>
</dbReference>